<feature type="transmembrane region" description="Helical" evidence="1">
    <location>
        <begin position="26"/>
        <end position="46"/>
    </location>
</feature>
<gene>
    <name evidence="2" type="ORF">SAMN02745227_00781</name>
</gene>
<evidence type="ECO:0000313" key="3">
    <source>
        <dbReference type="Proteomes" id="UP000243547"/>
    </source>
</evidence>
<dbReference type="STRING" id="1120989.SAMN02745227_00781"/>
<dbReference type="InterPro" id="IPR007313">
    <property type="entry name" value="FxsA"/>
</dbReference>
<protein>
    <submittedName>
        <fullName evidence="2">UPF0716 protein FxsA</fullName>
    </submittedName>
</protein>
<keyword evidence="3" id="KW-1185">Reference proteome</keyword>
<feature type="transmembrane region" description="Helical" evidence="1">
    <location>
        <begin position="75"/>
        <end position="100"/>
    </location>
</feature>
<accession>A0A1M6MHW8</accession>
<dbReference type="NCBIfam" id="NF008528">
    <property type="entry name" value="PRK11463.1-2"/>
    <property type="match status" value="1"/>
</dbReference>
<evidence type="ECO:0000313" key="2">
    <source>
        <dbReference type="EMBL" id="SHJ83058.1"/>
    </source>
</evidence>
<dbReference type="PANTHER" id="PTHR35335:SF1">
    <property type="entry name" value="UPF0716 PROTEIN FXSA"/>
    <property type="match status" value="1"/>
</dbReference>
<reference evidence="3" key="1">
    <citation type="submission" date="2016-11" db="EMBL/GenBank/DDBJ databases">
        <authorList>
            <person name="Varghese N."/>
            <person name="Submissions S."/>
        </authorList>
    </citation>
    <scope>NUCLEOTIDE SEQUENCE [LARGE SCALE GENOMIC DNA]</scope>
    <source>
        <strain evidence="3">DSM 14826</strain>
    </source>
</reference>
<keyword evidence="1" id="KW-0472">Membrane</keyword>
<evidence type="ECO:0000256" key="1">
    <source>
        <dbReference type="SAM" id="Phobius"/>
    </source>
</evidence>
<keyword evidence="1" id="KW-0812">Transmembrane</keyword>
<dbReference type="GO" id="GO:0016020">
    <property type="term" value="C:membrane"/>
    <property type="evidence" value="ECO:0007669"/>
    <property type="project" value="InterPro"/>
</dbReference>
<dbReference type="AlphaFoldDB" id="A0A1M6MHW8"/>
<keyword evidence="1" id="KW-1133">Transmembrane helix</keyword>
<dbReference type="EMBL" id="FRAI01000007">
    <property type="protein sequence ID" value="SHJ83058.1"/>
    <property type="molecule type" value="Genomic_DNA"/>
</dbReference>
<sequence length="129" mass="14241">MAKLILLFTIVPLIELYLLFRVAEYIGGGTTVLIVALTGFFGVILAKSQGLKVLKDSLLALSSGQMPAHNLLDGLFILLGGAFLLTPGLLTDALGFTLLFPITRKKYKEYAIKKLHRMIQSGNIFIYRR</sequence>
<dbReference type="Proteomes" id="UP000243547">
    <property type="component" value="Unassembled WGS sequence"/>
</dbReference>
<dbReference type="OrthoDB" id="9792788at2"/>
<dbReference type="PANTHER" id="PTHR35335">
    <property type="entry name" value="UPF0716 PROTEIN FXSA"/>
    <property type="match status" value="1"/>
</dbReference>
<dbReference type="Pfam" id="PF04186">
    <property type="entry name" value="FxsA"/>
    <property type="match status" value="1"/>
</dbReference>
<dbReference type="RefSeq" id="WP_072906484.1">
    <property type="nucleotide sequence ID" value="NZ_FRAI01000007.1"/>
</dbReference>
<organism evidence="2 3">
    <name type="scientific">Anaerobranca californiensis DSM 14826</name>
    <dbReference type="NCBI Taxonomy" id="1120989"/>
    <lineage>
        <taxon>Bacteria</taxon>
        <taxon>Bacillati</taxon>
        <taxon>Bacillota</taxon>
        <taxon>Clostridia</taxon>
        <taxon>Eubacteriales</taxon>
        <taxon>Proteinivoracaceae</taxon>
        <taxon>Anaerobranca</taxon>
    </lineage>
</organism>
<proteinExistence type="predicted"/>
<name>A0A1M6MHW8_9FIRM</name>